<accession>B4DCA7</accession>
<keyword evidence="1" id="KW-1133">Transmembrane helix</keyword>
<dbReference type="eggNOG" id="ENOG5033B04">
    <property type="taxonomic scope" value="Bacteria"/>
</dbReference>
<keyword evidence="1" id="KW-0812">Transmembrane</keyword>
<evidence type="ECO:0000313" key="2">
    <source>
        <dbReference type="EMBL" id="EDY15937.1"/>
    </source>
</evidence>
<sequence>MNESSSQALRRTGRERFPAFAVSRPVSRRGRIGVVGVTTAFLAIFVFLVFVPGSTLCRADAVSKSTEEESLSDVMAGDYDLIGRKPDSTTTYSGKVTLRVDGANLRVTRTIAGKTSQGTAHFETVAGSDRIPVLRFRFVLDGVEYEATYRWHTDPDNYFRFTGIIGHPGTKSPGLEALFPIHK</sequence>
<gene>
    <name evidence="2" type="ORF">CfE428DRAFT_6548</name>
</gene>
<protein>
    <submittedName>
        <fullName evidence="2">Uncharacterized protein</fullName>
    </submittedName>
</protein>
<evidence type="ECO:0000256" key="1">
    <source>
        <dbReference type="SAM" id="Phobius"/>
    </source>
</evidence>
<dbReference type="InParanoid" id="B4DCA7"/>
<name>B4DCA7_9BACT</name>
<dbReference type="EMBL" id="ABVL01000046">
    <property type="protein sequence ID" value="EDY15937.1"/>
    <property type="molecule type" value="Genomic_DNA"/>
</dbReference>
<dbReference type="AlphaFoldDB" id="B4DCA7"/>
<keyword evidence="3" id="KW-1185">Reference proteome</keyword>
<dbReference type="STRING" id="497964.CfE428DRAFT_6548"/>
<evidence type="ECO:0000313" key="3">
    <source>
        <dbReference type="Proteomes" id="UP000005824"/>
    </source>
</evidence>
<comment type="caution">
    <text evidence="2">The sequence shown here is derived from an EMBL/GenBank/DDBJ whole genome shotgun (WGS) entry which is preliminary data.</text>
</comment>
<feature type="transmembrane region" description="Helical" evidence="1">
    <location>
        <begin position="32"/>
        <end position="51"/>
    </location>
</feature>
<organism evidence="2 3">
    <name type="scientific">Chthoniobacter flavus Ellin428</name>
    <dbReference type="NCBI Taxonomy" id="497964"/>
    <lineage>
        <taxon>Bacteria</taxon>
        <taxon>Pseudomonadati</taxon>
        <taxon>Verrucomicrobiota</taxon>
        <taxon>Spartobacteria</taxon>
        <taxon>Chthoniobacterales</taxon>
        <taxon>Chthoniobacteraceae</taxon>
        <taxon>Chthoniobacter</taxon>
    </lineage>
</organism>
<dbReference type="RefSeq" id="WP_006983865.1">
    <property type="nucleotide sequence ID" value="NZ_ABVL01000046.1"/>
</dbReference>
<dbReference type="Proteomes" id="UP000005824">
    <property type="component" value="Unassembled WGS sequence"/>
</dbReference>
<keyword evidence="1" id="KW-0472">Membrane</keyword>
<proteinExistence type="predicted"/>
<reference evidence="2 3" key="1">
    <citation type="journal article" date="2011" name="J. Bacteriol.">
        <title>Genome sequence of Chthoniobacter flavus Ellin428, an aerobic heterotrophic soil bacterium.</title>
        <authorList>
            <person name="Kant R."/>
            <person name="van Passel M.W."/>
            <person name="Palva A."/>
            <person name="Lucas S."/>
            <person name="Lapidus A."/>
            <person name="Glavina Del Rio T."/>
            <person name="Dalin E."/>
            <person name="Tice H."/>
            <person name="Bruce D."/>
            <person name="Goodwin L."/>
            <person name="Pitluck S."/>
            <person name="Larimer F.W."/>
            <person name="Land M.L."/>
            <person name="Hauser L."/>
            <person name="Sangwan P."/>
            <person name="de Vos W.M."/>
            <person name="Janssen P.H."/>
            <person name="Smidt H."/>
        </authorList>
    </citation>
    <scope>NUCLEOTIDE SEQUENCE [LARGE SCALE GENOMIC DNA]</scope>
    <source>
        <strain evidence="2 3">Ellin428</strain>
    </source>
</reference>